<dbReference type="EMBL" id="CM034399">
    <property type="protein sequence ID" value="KAJ0176654.1"/>
    <property type="molecule type" value="Genomic_DNA"/>
</dbReference>
<gene>
    <name evidence="1" type="ORF">K1T71_007833</name>
</gene>
<sequence>MGSLNNKHRVYPYHRYTKNKEQTKLDTFKESLKVVSREYCAESSISGLKHLVNVNTPFFERVIWVIVLIVGLICSISLVWLTFIKYYSAPLVTTQMPEGISVNKIIFPAVGICSNNRISKRAVTELARNLLKAEHNKNYTEETMLSLLFGLGQLYDLQAKEGVSPLVLHNVLGDYQVHSLMRNLTPRCEDLLVRCAWNTEPKECLDLFDFRLTMNGYCCTFNYLRLSDAFFKENSDESRSIDMYKYGNKSSFDFDQGLKVLLRLNESDDFYYNVPLQGAQLQFSDAYDFPDAPSGSFAMQIISPDVQMTVAVAASFTEASRDIQHVPLKLRRCRFYDESDYLPFYTHSDCMLKCRMFFLLEKCNCTPFNMLKIRTARTCDMRDVECLGKFYAQSITVRPDVEDIPLELELDLVNGGIYCPMCQPTCSKTAYSYEFNNVIIYPEYLNTVPGIDRDDWLQGANFTGTSIVHVKYAKEVADCYGQNVIVKWFDLISNIGSTCGFVTGFSFVSLLEFIYFYTVKLIREMKQQRKVHNKSKNVFDTSKHYEHIERYRPIYWNELTGATRLGQTSIC</sequence>
<accession>A0ACC1CY48</accession>
<comment type="caution">
    <text evidence="1">The sequence shown here is derived from an EMBL/GenBank/DDBJ whole genome shotgun (WGS) entry which is preliminary data.</text>
</comment>
<keyword evidence="2" id="KW-1185">Reference proteome</keyword>
<reference evidence="1 2" key="1">
    <citation type="journal article" date="2021" name="Front. Genet.">
        <title>Chromosome-Level Genome Assembly Reveals Significant Gene Expansion in the Toll and IMD Signaling Pathways of Dendrolimus kikuchii.</title>
        <authorList>
            <person name="Zhou J."/>
            <person name="Wu P."/>
            <person name="Xiong Z."/>
            <person name="Liu N."/>
            <person name="Zhao N."/>
            <person name="Ji M."/>
            <person name="Qiu Y."/>
            <person name="Yang B."/>
        </authorList>
    </citation>
    <scope>NUCLEOTIDE SEQUENCE [LARGE SCALE GENOMIC DNA]</scope>
    <source>
        <strain evidence="1">Ann1</strain>
    </source>
</reference>
<evidence type="ECO:0000313" key="2">
    <source>
        <dbReference type="Proteomes" id="UP000824533"/>
    </source>
</evidence>
<proteinExistence type="predicted"/>
<organism evidence="1 2">
    <name type="scientific">Dendrolimus kikuchii</name>
    <dbReference type="NCBI Taxonomy" id="765133"/>
    <lineage>
        <taxon>Eukaryota</taxon>
        <taxon>Metazoa</taxon>
        <taxon>Ecdysozoa</taxon>
        <taxon>Arthropoda</taxon>
        <taxon>Hexapoda</taxon>
        <taxon>Insecta</taxon>
        <taxon>Pterygota</taxon>
        <taxon>Neoptera</taxon>
        <taxon>Endopterygota</taxon>
        <taxon>Lepidoptera</taxon>
        <taxon>Glossata</taxon>
        <taxon>Ditrysia</taxon>
        <taxon>Bombycoidea</taxon>
        <taxon>Lasiocampidae</taxon>
        <taxon>Dendrolimus</taxon>
    </lineage>
</organism>
<dbReference type="Proteomes" id="UP000824533">
    <property type="component" value="Linkage Group LG13"/>
</dbReference>
<protein>
    <submittedName>
        <fullName evidence="1">Uncharacterized protein</fullName>
    </submittedName>
</protein>
<name>A0ACC1CY48_9NEOP</name>
<evidence type="ECO:0000313" key="1">
    <source>
        <dbReference type="EMBL" id="KAJ0176654.1"/>
    </source>
</evidence>